<feature type="signal peptide" evidence="1">
    <location>
        <begin position="1"/>
        <end position="27"/>
    </location>
</feature>
<dbReference type="SUPFAM" id="SSF101898">
    <property type="entry name" value="NHL repeat"/>
    <property type="match status" value="1"/>
</dbReference>
<proteinExistence type="predicted"/>
<evidence type="ECO:0000256" key="1">
    <source>
        <dbReference type="SAM" id="SignalP"/>
    </source>
</evidence>
<dbReference type="Proteomes" id="UP000646911">
    <property type="component" value="Unassembled WGS sequence"/>
</dbReference>
<dbReference type="Gene3D" id="2.120.10.30">
    <property type="entry name" value="TolB, C-terminal domain"/>
    <property type="match status" value="3"/>
</dbReference>
<dbReference type="EMBL" id="JACOFX010000015">
    <property type="protein sequence ID" value="MBC3910259.1"/>
    <property type="molecule type" value="Genomic_DNA"/>
</dbReference>
<accession>A0ABR6ZF28</accession>
<dbReference type="InterPro" id="IPR011042">
    <property type="entry name" value="6-blade_b-propeller_TolB-like"/>
</dbReference>
<dbReference type="RefSeq" id="WP_186955770.1">
    <property type="nucleotide sequence ID" value="NZ_JACOFX010000015.1"/>
</dbReference>
<sequence>MLPAQIRCTHHLAFSCLLIAVLLSACGGGSSNTATHVVNDKPASAISVFAGAIDAPGYQDGAASNARFAHDSLSGMAIDIAGNIYVADRGSNTIRKITPGGNVTTLAGTAGMREGKDGNGAAAGFFDPSGIAVDRSGNVYVADFSIRKITPDGKVSTLADSGAPLGWDGMGNTFGTPYRARGVAVDSSGNVYASYTGYTNTTIQKISPTGVVTTFAGMLKASGSEDGTGAAARFSGSSFLATDNNDNVYVAETNSLRKITPAGVVTTVAGSSGNYGTTDGTGAAARFTRVNQLVLDKAGSIYVSDENVIRKISPNGTVTNLAGTRGNSATQTGNLPGSFQNLGGLAVGPDNQLYAVTTGAILKIPTQ</sequence>
<dbReference type="PANTHER" id="PTHR13833">
    <property type="match status" value="1"/>
</dbReference>
<dbReference type="PROSITE" id="PS51257">
    <property type="entry name" value="PROKAR_LIPOPROTEIN"/>
    <property type="match status" value="1"/>
</dbReference>
<keyword evidence="1" id="KW-0732">Signal</keyword>
<feature type="chain" id="PRO_5045675329" description="NHL repeat containing protein" evidence="1">
    <location>
        <begin position="28"/>
        <end position="367"/>
    </location>
</feature>
<keyword evidence="3" id="KW-1185">Reference proteome</keyword>
<dbReference type="SUPFAM" id="SSF63829">
    <property type="entry name" value="Calcium-dependent phosphotriesterase"/>
    <property type="match status" value="1"/>
</dbReference>
<protein>
    <recommendedName>
        <fullName evidence="4">NHL repeat containing protein</fullName>
    </recommendedName>
</protein>
<name>A0ABR6ZF28_9BURK</name>
<evidence type="ECO:0000313" key="3">
    <source>
        <dbReference type="Proteomes" id="UP000646911"/>
    </source>
</evidence>
<reference evidence="2 3" key="1">
    <citation type="submission" date="2020-08" db="EMBL/GenBank/DDBJ databases">
        <title>Novel species isolated from subtropical streams in China.</title>
        <authorList>
            <person name="Lu H."/>
        </authorList>
    </citation>
    <scope>NUCLEOTIDE SEQUENCE [LARGE SCALE GENOMIC DNA]</scope>
    <source>
        <strain evidence="2 3">NL8W</strain>
    </source>
</reference>
<evidence type="ECO:0008006" key="4">
    <source>
        <dbReference type="Google" id="ProtNLM"/>
    </source>
</evidence>
<organism evidence="2 3">
    <name type="scientific">Undibacterium umbellatum</name>
    <dbReference type="NCBI Taxonomy" id="2762300"/>
    <lineage>
        <taxon>Bacteria</taxon>
        <taxon>Pseudomonadati</taxon>
        <taxon>Pseudomonadota</taxon>
        <taxon>Betaproteobacteria</taxon>
        <taxon>Burkholderiales</taxon>
        <taxon>Oxalobacteraceae</taxon>
        <taxon>Undibacterium</taxon>
    </lineage>
</organism>
<dbReference type="PANTHER" id="PTHR13833:SF71">
    <property type="entry name" value="NHL DOMAIN-CONTAINING PROTEIN"/>
    <property type="match status" value="1"/>
</dbReference>
<gene>
    <name evidence="2" type="ORF">H8L47_22085</name>
</gene>
<comment type="caution">
    <text evidence="2">The sequence shown here is derived from an EMBL/GenBank/DDBJ whole genome shotgun (WGS) entry which is preliminary data.</text>
</comment>
<evidence type="ECO:0000313" key="2">
    <source>
        <dbReference type="EMBL" id="MBC3910259.1"/>
    </source>
</evidence>